<keyword evidence="2" id="KW-1185">Reference proteome</keyword>
<feature type="non-terminal residue" evidence="1">
    <location>
        <position position="1"/>
    </location>
</feature>
<proteinExistence type="predicted"/>
<name>A0A368H307_ANCCA</name>
<organism evidence="1 2">
    <name type="scientific">Ancylostoma caninum</name>
    <name type="common">Dog hookworm</name>
    <dbReference type="NCBI Taxonomy" id="29170"/>
    <lineage>
        <taxon>Eukaryota</taxon>
        <taxon>Metazoa</taxon>
        <taxon>Ecdysozoa</taxon>
        <taxon>Nematoda</taxon>
        <taxon>Chromadorea</taxon>
        <taxon>Rhabditida</taxon>
        <taxon>Rhabditina</taxon>
        <taxon>Rhabditomorpha</taxon>
        <taxon>Strongyloidea</taxon>
        <taxon>Ancylostomatidae</taxon>
        <taxon>Ancylostomatinae</taxon>
        <taxon>Ancylostoma</taxon>
    </lineage>
</organism>
<dbReference type="EMBL" id="JOJR01000017">
    <property type="protein sequence ID" value="RCN50994.1"/>
    <property type="molecule type" value="Genomic_DNA"/>
</dbReference>
<dbReference type="STRING" id="29170.A0A368H307"/>
<evidence type="ECO:0000313" key="2">
    <source>
        <dbReference type="Proteomes" id="UP000252519"/>
    </source>
</evidence>
<comment type="caution">
    <text evidence="1">The sequence shown here is derived from an EMBL/GenBank/DDBJ whole genome shotgun (WGS) entry which is preliminary data.</text>
</comment>
<accession>A0A368H307</accession>
<dbReference type="Proteomes" id="UP000252519">
    <property type="component" value="Unassembled WGS sequence"/>
</dbReference>
<dbReference type="AlphaFoldDB" id="A0A368H307"/>
<evidence type="ECO:0000313" key="1">
    <source>
        <dbReference type="EMBL" id="RCN50994.1"/>
    </source>
</evidence>
<gene>
    <name evidence="1" type="ORF">ANCCAN_02781</name>
</gene>
<reference evidence="1 2" key="1">
    <citation type="submission" date="2014-10" db="EMBL/GenBank/DDBJ databases">
        <title>Draft genome of the hookworm Ancylostoma caninum.</title>
        <authorList>
            <person name="Mitreva M."/>
        </authorList>
    </citation>
    <scope>NUCLEOTIDE SEQUENCE [LARGE SCALE GENOMIC DNA]</scope>
    <source>
        <strain evidence="1 2">Baltimore</strain>
    </source>
</reference>
<protein>
    <submittedName>
        <fullName evidence="1">Uncharacterized protein</fullName>
    </submittedName>
</protein>
<dbReference type="OrthoDB" id="44867at2759"/>
<sequence length="462" mass="51204">LYCAAADNLELNGTPNRAAITVIAQVATYYPSVLNKAFLRCMVNVRDSDDITNRPRLIGSLSTLKAIWPFLSDPGCSVTQENIKIVICSVLCCLHSTFSEVVVPSIELLDRIMLDPFPWFHDFIPLKFDIALSFRSKLPSADRPSRTASPVQMNESLPPSSLGSMIDVTESTDGICDFNVPLLLPDRSVCPSTSGSSSPTVEDEIIDPLIHADLYEEVTRADKLGFDSFPSSQPSSSTDESLGILKHLPLDVCDLSANCFVYSAAMLGKRFLLAGLKGLKNDRDVRISHKILALNCISTIAKHENLSRATLLFGDFEQNLTEVSRFILHDDDHLCAATVAFLFTLDKCETCICDNSHNYRRVMRAFQPIRKRSVLQAAIGHQHILDALGILPEALHLATTEVSSTFFLLKVTCAEFLSSLKWNMIKSSIRKEWQSKCLIAYFNLLFSEDYKVTQAALGGLEQ</sequence>